<organism evidence="1 2">
    <name type="scientific">Emticicia aquatilis</name>
    <dbReference type="NCBI Taxonomy" id="1537369"/>
    <lineage>
        <taxon>Bacteria</taxon>
        <taxon>Pseudomonadati</taxon>
        <taxon>Bacteroidota</taxon>
        <taxon>Cytophagia</taxon>
        <taxon>Cytophagales</taxon>
        <taxon>Leadbetterellaceae</taxon>
        <taxon>Emticicia</taxon>
    </lineage>
</organism>
<accession>A0A916YN48</accession>
<dbReference type="Gene3D" id="1.10.530.10">
    <property type="match status" value="1"/>
</dbReference>
<reference evidence="1" key="2">
    <citation type="submission" date="2020-09" db="EMBL/GenBank/DDBJ databases">
        <authorList>
            <person name="Sun Q."/>
            <person name="Zhou Y."/>
        </authorList>
    </citation>
    <scope>NUCLEOTIDE SEQUENCE</scope>
    <source>
        <strain evidence="1">CGMCC 1.15958</strain>
    </source>
</reference>
<comment type="caution">
    <text evidence="1">The sequence shown here is derived from an EMBL/GenBank/DDBJ whole genome shotgun (WGS) entry which is preliminary data.</text>
</comment>
<dbReference type="EMBL" id="BMKK01000003">
    <property type="protein sequence ID" value="GGD53318.1"/>
    <property type="molecule type" value="Genomic_DNA"/>
</dbReference>
<dbReference type="RefSeq" id="WP_188765616.1">
    <property type="nucleotide sequence ID" value="NZ_BMKK01000003.1"/>
</dbReference>
<gene>
    <name evidence="1" type="ORF">GCM10011514_16790</name>
</gene>
<evidence type="ECO:0000313" key="2">
    <source>
        <dbReference type="Proteomes" id="UP000609064"/>
    </source>
</evidence>
<evidence type="ECO:0000313" key="1">
    <source>
        <dbReference type="EMBL" id="GGD53318.1"/>
    </source>
</evidence>
<keyword evidence="2" id="KW-1185">Reference proteome</keyword>
<sequence>MDKRRMNATIPSTKQSFYGETDLAGNRAIIANLERSYGKMIREAAYQNGIEPALVGTYLFVESRGDINARNGNTYGLGQVSVATVANTLYNDYKQSRISPREEELLIGFLGQAAIDTIKKAKADTEILSLFSPQLLYNPNFNILVSVMYFRRCLDKSHTLGYGLRLDIAIYLYNAGYYKTVPFSTDVDSFLDASIPNTTKNYIKKVLGTNTPYPDAKQIFG</sequence>
<dbReference type="AlphaFoldDB" id="A0A916YN48"/>
<dbReference type="SUPFAM" id="SSF53955">
    <property type="entry name" value="Lysozyme-like"/>
    <property type="match status" value="2"/>
</dbReference>
<evidence type="ECO:0008006" key="3">
    <source>
        <dbReference type="Google" id="ProtNLM"/>
    </source>
</evidence>
<dbReference type="InterPro" id="IPR023346">
    <property type="entry name" value="Lysozyme-like_dom_sf"/>
</dbReference>
<protein>
    <recommendedName>
        <fullName evidence="3">Transglycosylase SLT domain-containing protein</fullName>
    </recommendedName>
</protein>
<name>A0A916YN48_9BACT</name>
<proteinExistence type="predicted"/>
<reference evidence="1" key="1">
    <citation type="journal article" date="2014" name="Int. J. Syst. Evol. Microbiol.">
        <title>Complete genome sequence of Corynebacterium casei LMG S-19264T (=DSM 44701T), isolated from a smear-ripened cheese.</title>
        <authorList>
            <consortium name="US DOE Joint Genome Institute (JGI-PGF)"/>
            <person name="Walter F."/>
            <person name="Albersmeier A."/>
            <person name="Kalinowski J."/>
            <person name="Ruckert C."/>
        </authorList>
    </citation>
    <scope>NUCLEOTIDE SEQUENCE</scope>
    <source>
        <strain evidence="1">CGMCC 1.15958</strain>
    </source>
</reference>
<dbReference type="Proteomes" id="UP000609064">
    <property type="component" value="Unassembled WGS sequence"/>
</dbReference>